<comment type="caution">
    <text evidence="2">The sequence shown here is derived from an EMBL/GenBank/DDBJ whole genome shotgun (WGS) entry which is preliminary data.</text>
</comment>
<feature type="transmembrane region" description="Helical" evidence="1">
    <location>
        <begin position="49"/>
        <end position="76"/>
    </location>
</feature>
<dbReference type="AlphaFoldDB" id="A0A9P4QXL4"/>
<feature type="transmembrane region" description="Helical" evidence="1">
    <location>
        <begin position="672"/>
        <end position="700"/>
    </location>
</feature>
<keyword evidence="1" id="KW-0472">Membrane</keyword>
<dbReference type="PANTHER" id="PTHR37544">
    <property type="entry name" value="SPRAY-RELATED"/>
    <property type="match status" value="1"/>
</dbReference>
<feature type="transmembrane region" description="Helical" evidence="1">
    <location>
        <begin position="1125"/>
        <end position="1143"/>
    </location>
</feature>
<evidence type="ECO:0000256" key="1">
    <source>
        <dbReference type="SAM" id="Phobius"/>
    </source>
</evidence>
<dbReference type="Proteomes" id="UP000799444">
    <property type="component" value="Unassembled WGS sequence"/>
</dbReference>
<keyword evidence="3" id="KW-1185">Reference proteome</keyword>
<dbReference type="OrthoDB" id="3912677at2759"/>
<evidence type="ECO:0000313" key="2">
    <source>
        <dbReference type="EMBL" id="KAF2734604.1"/>
    </source>
</evidence>
<protein>
    <submittedName>
        <fullName evidence="2">Uncharacterized protein</fullName>
    </submittedName>
</protein>
<organism evidence="2 3">
    <name type="scientific">Polyplosphaeria fusca</name>
    <dbReference type="NCBI Taxonomy" id="682080"/>
    <lineage>
        <taxon>Eukaryota</taxon>
        <taxon>Fungi</taxon>
        <taxon>Dikarya</taxon>
        <taxon>Ascomycota</taxon>
        <taxon>Pezizomycotina</taxon>
        <taxon>Dothideomycetes</taxon>
        <taxon>Pleosporomycetidae</taxon>
        <taxon>Pleosporales</taxon>
        <taxon>Tetraplosphaeriaceae</taxon>
        <taxon>Polyplosphaeria</taxon>
    </lineage>
</organism>
<sequence>MSAFAHHQSTRNEQGTPLLNLDASRDHSQQAKREEMTSTNHKIWSWNPIWFHTGVLVSLATIFALLLLALGLLYHFDQINDGFILGISHNEYSWKYGPTSVFIVLAGIWVQVDFWARVLAPWQELKKGHASASKTVLVDYISSNFLITMRNAWKNNHWVVVATSVGTALFHVLTVLSTTLLAVESTELTTVNFPMTKTSHFGNNSLDLTSSSLALAAYAGIMTQGLPYPNGSFGSVAYESIEPAATLAMENATVVAETTGLFTDMRCERANVSITATRNSENLKFSFADSKSRCAFECPPWQDLLCTFNEQSCGHEEVLALWRLPVSGEESETYCGCQDEPEEPRIHFAVMKQQSNLSNSSIPSVQATGAICRPSYALKPAIMTVKGSFANTAAIESIKAVQSESTADRLIPGVSNSNITSAIWELFLYGRSILRDNNDSIWYSNQTFDEGGMFRLMKTVSRTSNLDAFLDQDILLESAETVLRGVVVQIARNNLINRTSEISPAAKVEFQENRLRVVVIPAWLIGACLVLLIGIVVIIFIFCPVDVVPCDPTTISTMASILAASGDLDVLLRNRAQESNDSPMMWFGRLQFSTSSPPFRLASSHDVATPSPADKKNLSQSTWWRPLSTQISFLILTLSLLISLFVALEIVQSLSDKREGFANISSQRRAQVLANITPAGLLLVISYLTTSIFASFRIFAPFKAFRTFSSAHPGLQAHHLGAGPIPGLIEAIKRRDPPVFLLAIASLLASVFTIVSSALYFSATISTPIEVPLQRLDSFRTAINSSINSTNSNLAFNLLQHLNMTDPPFTHQDLAFQRYEIPQATISDMGVLDTQQLLNVTIPAYRAILNCTSADTSTIKLSSKRPSARCRDDMSNDPDVFIYADLPLSPQCIAAFPSRNMTTAEIAASFCFAQDSSHWTPMGQIQDLFVDPSKPDEAFGYESEGPANPSGCPSLAFIFGVYDASGHPSSDASNTTILMCTQHVERLDTFTHLLGPRLAIDSLNPPVADEQSKVAVREFSDRLSLSFQINLLNFEGRPPALEQEMDQFFQAVVLGPQGIGGDALADRDKATEAINRTYGQYMAQVLDNGMRRGVGEGDEEGVADMYPATTLRPRLRLKQRVTEKVVLQVLLGVIAVLVLVAWVEMGSLQRVLRHNPCTIAGMLLLAVESKAGIDGALP</sequence>
<gene>
    <name evidence="2" type="ORF">EJ04DRAFT_564169</name>
</gene>
<proteinExistence type="predicted"/>
<evidence type="ECO:0000313" key="3">
    <source>
        <dbReference type="Proteomes" id="UP000799444"/>
    </source>
</evidence>
<name>A0A9P4QXL4_9PLEO</name>
<feature type="transmembrane region" description="Helical" evidence="1">
    <location>
        <begin position="631"/>
        <end position="651"/>
    </location>
</feature>
<dbReference type="EMBL" id="ML996146">
    <property type="protein sequence ID" value="KAF2734604.1"/>
    <property type="molecule type" value="Genomic_DNA"/>
</dbReference>
<feature type="transmembrane region" description="Helical" evidence="1">
    <location>
        <begin position="159"/>
        <end position="183"/>
    </location>
</feature>
<feature type="transmembrane region" description="Helical" evidence="1">
    <location>
        <begin position="517"/>
        <end position="542"/>
    </location>
</feature>
<dbReference type="InterPro" id="IPR021840">
    <property type="entry name" value="DUF3433"/>
</dbReference>
<reference evidence="2" key="1">
    <citation type="journal article" date="2020" name="Stud. Mycol.">
        <title>101 Dothideomycetes genomes: a test case for predicting lifestyles and emergence of pathogens.</title>
        <authorList>
            <person name="Haridas S."/>
            <person name="Albert R."/>
            <person name="Binder M."/>
            <person name="Bloem J."/>
            <person name="Labutti K."/>
            <person name="Salamov A."/>
            <person name="Andreopoulos B."/>
            <person name="Baker S."/>
            <person name="Barry K."/>
            <person name="Bills G."/>
            <person name="Bluhm B."/>
            <person name="Cannon C."/>
            <person name="Castanera R."/>
            <person name="Culley D."/>
            <person name="Daum C."/>
            <person name="Ezra D."/>
            <person name="Gonzalez J."/>
            <person name="Henrissat B."/>
            <person name="Kuo A."/>
            <person name="Liang C."/>
            <person name="Lipzen A."/>
            <person name="Lutzoni F."/>
            <person name="Magnuson J."/>
            <person name="Mondo S."/>
            <person name="Nolan M."/>
            <person name="Ohm R."/>
            <person name="Pangilinan J."/>
            <person name="Park H.-J."/>
            <person name="Ramirez L."/>
            <person name="Alfaro M."/>
            <person name="Sun H."/>
            <person name="Tritt A."/>
            <person name="Yoshinaga Y."/>
            <person name="Zwiers L.-H."/>
            <person name="Turgeon B."/>
            <person name="Goodwin S."/>
            <person name="Spatafora J."/>
            <person name="Crous P."/>
            <person name="Grigoriev I."/>
        </authorList>
    </citation>
    <scope>NUCLEOTIDE SEQUENCE</scope>
    <source>
        <strain evidence="2">CBS 125425</strain>
    </source>
</reference>
<keyword evidence="1" id="KW-0812">Transmembrane</keyword>
<feature type="transmembrane region" description="Helical" evidence="1">
    <location>
        <begin position="96"/>
        <end position="116"/>
    </location>
</feature>
<feature type="transmembrane region" description="Helical" evidence="1">
    <location>
        <begin position="739"/>
        <end position="761"/>
    </location>
</feature>
<accession>A0A9P4QXL4</accession>
<keyword evidence="1" id="KW-1133">Transmembrane helix</keyword>
<dbReference type="Pfam" id="PF11915">
    <property type="entry name" value="DUF3433"/>
    <property type="match status" value="2"/>
</dbReference>